<sequence length="93" mass="10115">MPEPLRLPPKSRLPEAEELLAQLRPRAADPELAIDASAVEEIAASSVVVLVAAIREREKAGLTTAVAQPSPAFVDAFSDLGFFQDLMKLEFRQ</sequence>
<organism evidence="2 3">
    <name type="scientific">Oceanicella actignis</name>
    <dbReference type="NCBI Taxonomy" id="1189325"/>
    <lineage>
        <taxon>Bacteria</taxon>
        <taxon>Pseudomonadati</taxon>
        <taxon>Pseudomonadota</taxon>
        <taxon>Alphaproteobacteria</taxon>
        <taxon>Rhodobacterales</taxon>
        <taxon>Paracoccaceae</taxon>
        <taxon>Oceanicella</taxon>
    </lineage>
</organism>
<dbReference type="STRING" id="1189325.SAMN04488119_104194"/>
<keyword evidence="3" id="KW-1185">Reference proteome</keyword>
<dbReference type="InterPro" id="IPR058548">
    <property type="entry name" value="MlaB-like_STAS"/>
</dbReference>
<dbReference type="SUPFAM" id="SSF52091">
    <property type="entry name" value="SpoIIaa-like"/>
    <property type="match status" value="1"/>
</dbReference>
<dbReference type="Pfam" id="PF13466">
    <property type="entry name" value="STAS_2"/>
    <property type="match status" value="1"/>
</dbReference>
<evidence type="ECO:0000313" key="2">
    <source>
        <dbReference type="EMBL" id="SHN65980.1"/>
    </source>
</evidence>
<dbReference type="Proteomes" id="UP000184066">
    <property type="component" value="Unassembled WGS sequence"/>
</dbReference>
<feature type="domain" description="STAS" evidence="1">
    <location>
        <begin position="32"/>
        <end position="93"/>
    </location>
</feature>
<dbReference type="RefSeq" id="WP_072747148.1">
    <property type="nucleotide sequence ID" value="NZ_FOHL01000004.1"/>
</dbReference>
<gene>
    <name evidence="2" type="ORF">SAMN05216200_104194</name>
</gene>
<dbReference type="PROSITE" id="PS50801">
    <property type="entry name" value="STAS"/>
    <property type="match status" value="1"/>
</dbReference>
<dbReference type="InterPro" id="IPR002645">
    <property type="entry name" value="STAS_dom"/>
</dbReference>
<dbReference type="Gene3D" id="3.30.750.24">
    <property type="entry name" value="STAS domain"/>
    <property type="match status" value="1"/>
</dbReference>
<dbReference type="EMBL" id="FRDL01000004">
    <property type="protein sequence ID" value="SHN65980.1"/>
    <property type="molecule type" value="Genomic_DNA"/>
</dbReference>
<name>A0A1M7T5D9_9RHOB</name>
<accession>A0A1M7T5D9</accession>
<protein>
    <submittedName>
        <fullName evidence="2">STAS domain-containing protein</fullName>
    </submittedName>
</protein>
<reference evidence="2 3" key="1">
    <citation type="submission" date="2016-12" db="EMBL/GenBank/DDBJ databases">
        <authorList>
            <person name="Song W.-J."/>
            <person name="Kurnit D.M."/>
        </authorList>
    </citation>
    <scope>NUCLEOTIDE SEQUENCE [LARGE SCALE GENOMIC DNA]</scope>
    <source>
        <strain evidence="2 3">CGMCC 1.10808</strain>
    </source>
</reference>
<proteinExistence type="predicted"/>
<evidence type="ECO:0000313" key="3">
    <source>
        <dbReference type="Proteomes" id="UP000184066"/>
    </source>
</evidence>
<evidence type="ECO:0000259" key="1">
    <source>
        <dbReference type="PROSITE" id="PS50801"/>
    </source>
</evidence>
<dbReference type="AlphaFoldDB" id="A0A1M7T5D9"/>
<dbReference type="InterPro" id="IPR036513">
    <property type="entry name" value="STAS_dom_sf"/>
</dbReference>